<name>A0ACB6R394_9PLEO</name>
<proteinExistence type="predicted"/>
<reference evidence="1" key="1">
    <citation type="journal article" date="2020" name="Stud. Mycol.">
        <title>101 Dothideomycetes genomes: a test case for predicting lifestyles and emergence of pathogens.</title>
        <authorList>
            <person name="Haridas S."/>
            <person name="Albert R."/>
            <person name="Binder M."/>
            <person name="Bloem J."/>
            <person name="Labutti K."/>
            <person name="Salamov A."/>
            <person name="Andreopoulos B."/>
            <person name="Baker S."/>
            <person name="Barry K."/>
            <person name="Bills G."/>
            <person name="Bluhm B."/>
            <person name="Cannon C."/>
            <person name="Castanera R."/>
            <person name="Culley D."/>
            <person name="Daum C."/>
            <person name="Ezra D."/>
            <person name="Gonzalez J."/>
            <person name="Henrissat B."/>
            <person name="Kuo A."/>
            <person name="Liang C."/>
            <person name="Lipzen A."/>
            <person name="Lutzoni F."/>
            <person name="Magnuson J."/>
            <person name="Mondo S."/>
            <person name="Nolan M."/>
            <person name="Ohm R."/>
            <person name="Pangilinan J."/>
            <person name="Park H.-J."/>
            <person name="Ramirez L."/>
            <person name="Alfaro M."/>
            <person name="Sun H."/>
            <person name="Tritt A."/>
            <person name="Yoshinaga Y."/>
            <person name="Zwiers L.-H."/>
            <person name="Turgeon B."/>
            <person name="Goodwin S."/>
            <person name="Spatafora J."/>
            <person name="Crous P."/>
            <person name="Grigoriev I."/>
        </authorList>
    </citation>
    <scope>NUCLEOTIDE SEQUENCE</scope>
    <source>
        <strain evidence="1">ATCC 200398</strain>
    </source>
</reference>
<organism evidence="1 2">
    <name type="scientific">Lindgomyces ingoldianus</name>
    <dbReference type="NCBI Taxonomy" id="673940"/>
    <lineage>
        <taxon>Eukaryota</taxon>
        <taxon>Fungi</taxon>
        <taxon>Dikarya</taxon>
        <taxon>Ascomycota</taxon>
        <taxon>Pezizomycotina</taxon>
        <taxon>Dothideomycetes</taxon>
        <taxon>Pleosporomycetidae</taxon>
        <taxon>Pleosporales</taxon>
        <taxon>Lindgomycetaceae</taxon>
        <taxon>Lindgomyces</taxon>
    </lineage>
</organism>
<accession>A0ACB6R394</accession>
<comment type="caution">
    <text evidence="1">The sequence shown here is derived from an EMBL/GenBank/DDBJ whole genome shotgun (WGS) entry which is preliminary data.</text>
</comment>
<dbReference type="EMBL" id="MU003501">
    <property type="protein sequence ID" value="KAF2472792.1"/>
    <property type="molecule type" value="Genomic_DNA"/>
</dbReference>
<evidence type="ECO:0000313" key="2">
    <source>
        <dbReference type="Proteomes" id="UP000799755"/>
    </source>
</evidence>
<keyword evidence="2" id="KW-1185">Reference proteome</keyword>
<evidence type="ECO:0000313" key="1">
    <source>
        <dbReference type="EMBL" id="KAF2472792.1"/>
    </source>
</evidence>
<sequence length="438" mass="46078">MPSYHRRRPVPIQIVPRQATTTSIISPKSTDSPSPTSSGGPESPDSPSPTASSFPPSNIVPPPATTEAAQVGSSATPPPPPPPPPPPSPTSTSQAPVSISSTEPGKVSSAPTPSSPVQASSSAAQSLPEVSSASRVTVISTSSPAVTTSAAPAITSTAASDFDFSSQNAEPVHLSTTSTSASVANSALPDNDNAPGKEPAQRLKNAPSGMSKGAEAALITVSVLGAIALFIALIFFIKRRRRRAQETHMRHASDAFNPSNTGSLHTPETSYTDSSHLTRSTTTTSPLFAADPDHRPETVSTDPSYSRFQTFPATTTGTTPGGIQPPMPSANPFADPPRNKAYDVLRGRPRSTTLTDRGSWVQNPFKDPVSDRFDPFGELQEKARRERLRYIEELRREQELLEKERMGLGLGGDARKGSGVTVEGLGVLDRSGDSRGFR</sequence>
<protein>
    <submittedName>
        <fullName evidence="1">Uncharacterized protein</fullName>
    </submittedName>
</protein>
<dbReference type="Proteomes" id="UP000799755">
    <property type="component" value="Unassembled WGS sequence"/>
</dbReference>
<gene>
    <name evidence="1" type="ORF">BDR25DRAFT_341627</name>
</gene>